<dbReference type="Pfam" id="PF06415">
    <property type="entry name" value="iPGM_N"/>
    <property type="match status" value="1"/>
</dbReference>
<evidence type="ECO:0000313" key="17">
    <source>
        <dbReference type="Proteomes" id="UP000053469"/>
    </source>
</evidence>
<keyword evidence="5 9" id="KW-0479">Metal-binding</keyword>
<evidence type="ECO:0000256" key="9">
    <source>
        <dbReference type="HAMAP-Rule" id="MF_01038"/>
    </source>
</evidence>
<name>A0A101GYV6_9BACT</name>
<feature type="binding site" evidence="9 12">
    <location>
        <position position="202"/>
    </location>
    <ligand>
        <name>substrate</name>
    </ligand>
</feature>
<feature type="binding site" evidence="9 13">
    <location>
        <position position="406"/>
    </location>
    <ligand>
        <name>Mn(2+)</name>
        <dbReference type="ChEBI" id="CHEBI:29035"/>
        <label>1</label>
    </ligand>
</feature>
<dbReference type="Gene3D" id="3.40.720.10">
    <property type="entry name" value="Alkaline Phosphatase, subunit A"/>
    <property type="match status" value="1"/>
</dbReference>
<evidence type="ECO:0000256" key="4">
    <source>
        <dbReference type="ARBA" id="ARBA00008819"/>
    </source>
</evidence>
<dbReference type="GO" id="GO:0004619">
    <property type="term" value="F:phosphoglycerate mutase activity"/>
    <property type="evidence" value="ECO:0007669"/>
    <property type="project" value="UniProtKB-UniRule"/>
</dbReference>
<dbReference type="InterPro" id="IPR036646">
    <property type="entry name" value="PGAM_B_sf"/>
</dbReference>
<dbReference type="AlphaFoldDB" id="A0A101GYV6"/>
<dbReference type="PANTHER" id="PTHR31637">
    <property type="entry name" value="2,3-BISPHOSPHOGLYCERATE-INDEPENDENT PHOSPHOGLYCERATE MUTASE"/>
    <property type="match status" value="1"/>
</dbReference>
<dbReference type="Gene3D" id="3.40.1450.10">
    <property type="entry name" value="BPG-independent phosphoglycerate mutase, domain B"/>
    <property type="match status" value="1"/>
</dbReference>
<reference evidence="17" key="1">
    <citation type="journal article" date="2015" name="MBio">
        <title>Genome-Resolved Metagenomic Analysis Reveals Roles for Candidate Phyla and Other Microbial Community Members in Biogeochemical Transformations in Oil Reservoirs.</title>
        <authorList>
            <person name="Hu P."/>
            <person name="Tom L."/>
            <person name="Singh A."/>
            <person name="Thomas B.C."/>
            <person name="Baker B.J."/>
            <person name="Piceno Y.M."/>
            <person name="Andersen G.L."/>
            <person name="Banfield J.F."/>
        </authorList>
    </citation>
    <scope>NUCLEOTIDE SEQUENCE [LARGE SCALE GENOMIC DNA]</scope>
</reference>
<dbReference type="HAMAP" id="MF_01038">
    <property type="entry name" value="GpmI"/>
    <property type="match status" value="1"/>
</dbReference>
<feature type="binding site" evidence="9 12">
    <location>
        <begin position="266"/>
        <end position="269"/>
    </location>
    <ligand>
        <name>substrate</name>
    </ligand>
</feature>
<dbReference type="GO" id="GO:0005829">
    <property type="term" value="C:cytosol"/>
    <property type="evidence" value="ECO:0007669"/>
    <property type="project" value="TreeGrafter"/>
</dbReference>
<dbReference type="Proteomes" id="UP000053469">
    <property type="component" value="Unassembled WGS sequence"/>
</dbReference>
<feature type="binding site" evidence="9 13">
    <location>
        <position position="410"/>
    </location>
    <ligand>
        <name>Mn(2+)</name>
        <dbReference type="ChEBI" id="CHEBI:29035"/>
        <label>1</label>
    </ligand>
</feature>
<comment type="subunit">
    <text evidence="9">Monomer.</text>
</comment>
<dbReference type="GO" id="GO:0030145">
    <property type="term" value="F:manganese ion binding"/>
    <property type="evidence" value="ECO:0007669"/>
    <property type="project" value="UniProtKB-UniRule"/>
</dbReference>
<keyword evidence="6 9" id="KW-0324">Glycolysis</keyword>
<feature type="binding site" evidence="9 13">
    <location>
        <position position="22"/>
    </location>
    <ligand>
        <name>Mn(2+)</name>
        <dbReference type="ChEBI" id="CHEBI:29035"/>
        <label>2</label>
    </ligand>
</feature>
<evidence type="ECO:0000256" key="2">
    <source>
        <dbReference type="ARBA" id="ARBA00002315"/>
    </source>
</evidence>
<dbReference type="InterPro" id="IPR005995">
    <property type="entry name" value="Pgm_bpd_ind"/>
</dbReference>
<comment type="caution">
    <text evidence="16">The sequence shown here is derived from an EMBL/GenBank/DDBJ whole genome shotgun (WGS) entry which is preliminary data.</text>
</comment>
<feature type="domain" description="Metalloenzyme" evidence="14">
    <location>
        <begin position="14"/>
        <end position="505"/>
    </location>
</feature>
<feature type="domain" description="BPG-independent PGAM N-terminal" evidence="15">
    <location>
        <begin position="92"/>
        <end position="302"/>
    </location>
</feature>
<comment type="function">
    <text evidence="2 9">Catalyzes the interconversion of 2-phosphoglycerate and 3-phosphoglycerate.</text>
</comment>
<comment type="catalytic activity">
    <reaction evidence="1 9">
        <text>(2R)-2-phosphoglycerate = (2R)-3-phosphoglycerate</text>
        <dbReference type="Rhea" id="RHEA:15901"/>
        <dbReference type="ChEBI" id="CHEBI:58272"/>
        <dbReference type="ChEBI" id="CHEBI:58289"/>
        <dbReference type="EC" id="5.4.2.12"/>
    </reaction>
</comment>
<dbReference type="UniPathway" id="UPA00109">
    <property type="reaction ID" value="UER00186"/>
</dbReference>
<comment type="similarity">
    <text evidence="4 9">Belongs to the BPG-independent phosphoglycerate mutase family.</text>
</comment>
<feature type="binding site" evidence="9 13">
    <location>
        <position position="448"/>
    </location>
    <ligand>
        <name>Mn(2+)</name>
        <dbReference type="ChEBI" id="CHEBI:29035"/>
        <label>2</label>
    </ligand>
</feature>
<dbReference type="EMBL" id="LGGI01000029">
    <property type="protein sequence ID" value="KUK67220.1"/>
    <property type="molecule type" value="Genomic_DNA"/>
</dbReference>
<evidence type="ECO:0000256" key="12">
    <source>
        <dbReference type="PIRSR" id="PIRSR001492-2"/>
    </source>
</evidence>
<feature type="active site" description="Phosphoserine intermediate" evidence="9 11">
    <location>
        <position position="72"/>
    </location>
</feature>
<feature type="binding site" evidence="9 12">
    <location>
        <position position="133"/>
    </location>
    <ligand>
        <name>substrate</name>
    </ligand>
</feature>
<evidence type="ECO:0000256" key="5">
    <source>
        <dbReference type="ARBA" id="ARBA00022723"/>
    </source>
</evidence>
<dbReference type="PIRSF" id="PIRSF001492">
    <property type="entry name" value="IPGAM"/>
    <property type="match status" value="1"/>
</dbReference>
<keyword evidence="8 9" id="KW-0413">Isomerase</keyword>
<sequence length="518" mass="57951">MPQCTQQLPMNAKQKVLLIILDGVGAAPKGLGNAVVLAQPENLAKLWSTSPRTYLLASGKSVGLPPNVKGNSEVGHLNLGAGTVVLQNLPRINKAIENELIYKNDTLKNAFAHAQKYNSNIHLIGLVSDGSVHSHINHFKALVDYFARLNFQNELYIHAITDGRDTAPNSSLKYLVELDKFCLERGLGKIATIVGRYFAMDRNRKWDRTQRAYYLFEKNMGERFATYHQAITASYQRGITDEFMEPTVINPGKVEPNDVVIMVNFRPDRTIQMTEAFISPNFAGFIRKPISNLYVATMTEYRKDLLVNVIFPKQYIDLPLGKIIDSMGLRQLRIAETEKFPHVTYFFNGGQPLPYSKEDRVVVPSPRVLTYDLKPEMSALEMTELLKNRLKSMPYDFILLNFANADMVGHTGDIEAAKKAIKTVDYCTKELVNQFTSLGGAVIITADHGNAEEMLNEEDNSMNTEHSINPVPFILSGTDISPRVLPYGALCDVAPTVLQLMGIEKPSEMNGKSLIKMY</sequence>
<dbReference type="InterPro" id="IPR006124">
    <property type="entry name" value="Metalloenzyme"/>
</dbReference>
<protein>
    <recommendedName>
        <fullName evidence="9 10">2,3-bisphosphoglycerate-independent phosphoglycerate mutase</fullName>
        <shortName evidence="9">BPG-independent PGAM</shortName>
        <shortName evidence="9">Phosphoglyceromutase</shortName>
        <shortName evidence="9">iPGM</shortName>
        <ecNumber evidence="9 10">5.4.2.12</ecNumber>
    </recommendedName>
</protein>
<dbReference type="PATRIC" id="fig|1641388.3.peg.221"/>
<dbReference type="InterPro" id="IPR017850">
    <property type="entry name" value="Alkaline_phosphatase_core_sf"/>
</dbReference>
<evidence type="ECO:0000256" key="3">
    <source>
        <dbReference type="ARBA" id="ARBA00004798"/>
    </source>
</evidence>
<dbReference type="InterPro" id="IPR011258">
    <property type="entry name" value="BPG-indep_PGM_N"/>
</dbReference>
<dbReference type="GO" id="GO:0006096">
    <property type="term" value="P:glycolytic process"/>
    <property type="evidence" value="ECO:0007669"/>
    <property type="project" value="UniProtKB-UniRule"/>
</dbReference>
<feature type="binding site" evidence="9 12">
    <location>
        <position position="339"/>
    </location>
    <ligand>
        <name>substrate</name>
    </ligand>
</feature>
<evidence type="ECO:0000256" key="13">
    <source>
        <dbReference type="PIRSR" id="PIRSR001492-3"/>
    </source>
</evidence>
<dbReference type="SUPFAM" id="SSF53649">
    <property type="entry name" value="Alkaline phosphatase-like"/>
    <property type="match status" value="1"/>
</dbReference>
<dbReference type="NCBIfam" id="TIGR01307">
    <property type="entry name" value="pgm_bpd_ind"/>
    <property type="match status" value="1"/>
</dbReference>
<dbReference type="SUPFAM" id="SSF64158">
    <property type="entry name" value="2,3-Bisphosphoglycerate-independent phosphoglycerate mutase, substrate-binding domain"/>
    <property type="match status" value="1"/>
</dbReference>
<evidence type="ECO:0000256" key="11">
    <source>
        <dbReference type="PIRSR" id="PIRSR001492-1"/>
    </source>
</evidence>
<evidence type="ECO:0000313" key="16">
    <source>
        <dbReference type="EMBL" id="KUK67220.1"/>
    </source>
</evidence>
<dbReference type="GO" id="GO:0006007">
    <property type="term" value="P:glucose catabolic process"/>
    <property type="evidence" value="ECO:0007669"/>
    <property type="project" value="InterPro"/>
</dbReference>
<evidence type="ECO:0000259" key="14">
    <source>
        <dbReference type="Pfam" id="PF01676"/>
    </source>
</evidence>
<feature type="binding site" evidence="9 13">
    <location>
        <position position="72"/>
    </location>
    <ligand>
        <name>Mn(2+)</name>
        <dbReference type="ChEBI" id="CHEBI:29035"/>
        <label>2</label>
    </ligand>
</feature>
<feature type="binding site" evidence="9 13">
    <location>
        <position position="447"/>
    </location>
    <ligand>
        <name>Mn(2+)</name>
        <dbReference type="ChEBI" id="CHEBI:29035"/>
        <label>2</label>
    </ligand>
</feature>
<dbReference type="CDD" id="cd16010">
    <property type="entry name" value="iPGM"/>
    <property type="match status" value="1"/>
</dbReference>
<dbReference type="PANTHER" id="PTHR31637:SF0">
    <property type="entry name" value="2,3-BISPHOSPHOGLYCERATE-INDEPENDENT PHOSPHOGLYCERATE MUTASE"/>
    <property type="match status" value="1"/>
</dbReference>
<dbReference type="Pfam" id="PF01676">
    <property type="entry name" value="Metalloenzyme"/>
    <property type="match status" value="1"/>
</dbReference>
<gene>
    <name evidence="9" type="primary">gpmI</name>
    <name evidence="16" type="ORF">XD87_0259</name>
</gene>
<accession>A0A101GYV6</accession>
<feature type="binding site" evidence="9 13">
    <location>
        <position position="466"/>
    </location>
    <ligand>
        <name>Mn(2+)</name>
        <dbReference type="ChEBI" id="CHEBI:29035"/>
        <label>1</label>
    </ligand>
</feature>
<comment type="pathway">
    <text evidence="3 9">Carbohydrate degradation; glycolysis; pyruvate from D-glyceraldehyde 3-phosphate: step 3/5.</text>
</comment>
<evidence type="ECO:0000256" key="7">
    <source>
        <dbReference type="ARBA" id="ARBA00023211"/>
    </source>
</evidence>
<comment type="cofactor">
    <cofactor evidence="9">
        <name>Mn(2+)</name>
        <dbReference type="ChEBI" id="CHEBI:29035"/>
    </cofactor>
    <text evidence="9">Binds 2 manganese ions per subunit.</text>
</comment>
<evidence type="ECO:0000256" key="6">
    <source>
        <dbReference type="ARBA" id="ARBA00023152"/>
    </source>
</evidence>
<proteinExistence type="inferred from homology"/>
<keyword evidence="7 9" id="KW-0464">Manganese</keyword>
<evidence type="ECO:0000256" key="1">
    <source>
        <dbReference type="ARBA" id="ARBA00000370"/>
    </source>
</evidence>
<organism evidence="16 17">
    <name type="scientific">candidate division WS6 bacterium 36_33</name>
    <dbReference type="NCBI Taxonomy" id="1641388"/>
    <lineage>
        <taxon>Bacteria</taxon>
        <taxon>Candidatus Dojkabacteria</taxon>
    </lineage>
</organism>
<dbReference type="EC" id="5.4.2.12" evidence="9 10"/>
<evidence type="ECO:0000259" key="15">
    <source>
        <dbReference type="Pfam" id="PF06415"/>
    </source>
</evidence>
<feature type="binding site" evidence="9 12">
    <location>
        <begin position="164"/>
        <end position="165"/>
    </location>
    <ligand>
        <name>substrate</name>
    </ligand>
</feature>
<dbReference type="FunFam" id="3.40.1450.10:FF:000002">
    <property type="entry name" value="2,3-bisphosphoglycerate-independent phosphoglycerate mutase"/>
    <property type="match status" value="1"/>
</dbReference>
<evidence type="ECO:0000256" key="8">
    <source>
        <dbReference type="ARBA" id="ARBA00023235"/>
    </source>
</evidence>
<evidence type="ECO:0000256" key="10">
    <source>
        <dbReference type="NCBIfam" id="TIGR01307"/>
    </source>
</evidence>
<feature type="binding site" evidence="9 12">
    <location>
        <position position="196"/>
    </location>
    <ligand>
        <name>substrate</name>
    </ligand>
</feature>